<dbReference type="Pfam" id="PF17919">
    <property type="entry name" value="RT_RNaseH_2"/>
    <property type="match status" value="1"/>
</dbReference>
<accession>A0ABP1BMT2</accession>
<sequence>MREEITDTDDYADWIQWVSEAEKGKQASMEATRCAEVHALLQIHQCAFEALKGALVVALVLIRPNFKKSFCLDVDWSSKGGVKAILSQKEGKMEKVVAYVSKGGIYSVRHGEESEWLGLIRHLGGLTEHHRCCFSINHWRWSEGHQLFMLDVLIEASQDEEDDLPEEEAEAADKEEARNSGSPKGNWILKEGKTRYYDRQQQLELVLAAQELLEYGGHEVGDARSGDEETCAEDTSKTDIWEDEVCLGLLKEGVILDIVDLQAKFEVMCKDYAIQHQRTVPQWPQCRDGGTHD</sequence>
<name>A0ABP1BMT2_9BRYO</name>
<dbReference type="Proteomes" id="UP001497522">
    <property type="component" value="Chromosome 5"/>
</dbReference>
<feature type="compositionally biased region" description="Acidic residues" evidence="1">
    <location>
        <begin position="159"/>
        <end position="170"/>
    </location>
</feature>
<evidence type="ECO:0000313" key="4">
    <source>
        <dbReference type="Proteomes" id="UP001497522"/>
    </source>
</evidence>
<dbReference type="InterPro" id="IPR043502">
    <property type="entry name" value="DNA/RNA_pol_sf"/>
</dbReference>
<dbReference type="SUPFAM" id="SSF56672">
    <property type="entry name" value="DNA/RNA polymerases"/>
    <property type="match status" value="1"/>
</dbReference>
<organism evidence="3 4">
    <name type="scientific">Sphagnum jensenii</name>
    <dbReference type="NCBI Taxonomy" id="128206"/>
    <lineage>
        <taxon>Eukaryota</taxon>
        <taxon>Viridiplantae</taxon>
        <taxon>Streptophyta</taxon>
        <taxon>Embryophyta</taxon>
        <taxon>Bryophyta</taxon>
        <taxon>Sphagnophytina</taxon>
        <taxon>Sphagnopsida</taxon>
        <taxon>Sphagnales</taxon>
        <taxon>Sphagnaceae</taxon>
        <taxon>Sphagnum</taxon>
    </lineage>
</organism>
<proteinExistence type="predicted"/>
<gene>
    <name evidence="3" type="ORF">CSSPJE1EN2_LOCUS19112</name>
</gene>
<evidence type="ECO:0000259" key="2">
    <source>
        <dbReference type="Pfam" id="PF17919"/>
    </source>
</evidence>
<keyword evidence="4" id="KW-1185">Reference proteome</keyword>
<dbReference type="InterPro" id="IPR041577">
    <property type="entry name" value="RT_RNaseH_2"/>
</dbReference>
<evidence type="ECO:0000256" key="1">
    <source>
        <dbReference type="SAM" id="MobiDB-lite"/>
    </source>
</evidence>
<dbReference type="EMBL" id="OZ023706">
    <property type="protein sequence ID" value="CAK9877070.1"/>
    <property type="molecule type" value="Genomic_DNA"/>
</dbReference>
<dbReference type="Gene3D" id="3.10.20.370">
    <property type="match status" value="1"/>
</dbReference>
<reference evidence="3" key="1">
    <citation type="submission" date="2024-03" db="EMBL/GenBank/DDBJ databases">
        <authorList>
            <consortium name="ELIXIR-Norway"/>
            <consortium name="Elixir Norway"/>
        </authorList>
    </citation>
    <scope>NUCLEOTIDE SEQUENCE</scope>
</reference>
<feature type="domain" description="Reverse transcriptase/retrotransposon-derived protein RNase H-like" evidence="2">
    <location>
        <begin position="44"/>
        <end position="102"/>
    </location>
</feature>
<feature type="region of interest" description="Disordered" evidence="1">
    <location>
        <begin position="159"/>
        <end position="186"/>
    </location>
</feature>
<protein>
    <recommendedName>
        <fullName evidence="2">Reverse transcriptase/retrotransposon-derived protein RNase H-like domain-containing protein</fullName>
    </recommendedName>
</protein>
<evidence type="ECO:0000313" key="3">
    <source>
        <dbReference type="EMBL" id="CAK9877070.1"/>
    </source>
</evidence>